<dbReference type="Gene3D" id="3.40.50.720">
    <property type="entry name" value="NAD(P)-binding Rossmann-like Domain"/>
    <property type="match status" value="1"/>
</dbReference>
<dbReference type="OrthoDB" id="191139at2759"/>
<dbReference type="InterPro" id="IPR036291">
    <property type="entry name" value="NAD(P)-bd_dom_sf"/>
</dbReference>
<name>A0A6A4I7S6_9AGAR</name>
<dbReference type="EMBL" id="ML769411">
    <property type="protein sequence ID" value="KAE9405127.1"/>
    <property type="molecule type" value="Genomic_DNA"/>
</dbReference>
<evidence type="ECO:0000313" key="5">
    <source>
        <dbReference type="Proteomes" id="UP000799118"/>
    </source>
</evidence>
<dbReference type="SUPFAM" id="SSF51735">
    <property type="entry name" value="NAD(P)-binding Rossmann-fold domains"/>
    <property type="match status" value="1"/>
</dbReference>
<accession>A0A6A4I7S6</accession>
<gene>
    <name evidence="4" type="ORF">BT96DRAFT_955361</name>
</gene>
<dbReference type="Proteomes" id="UP000799118">
    <property type="component" value="Unassembled WGS sequence"/>
</dbReference>
<protein>
    <recommendedName>
        <fullName evidence="6">NAD(P)-binding protein</fullName>
    </recommendedName>
</protein>
<dbReference type="AlphaFoldDB" id="A0A6A4I7S6"/>
<evidence type="ECO:0000256" key="3">
    <source>
        <dbReference type="ARBA" id="ARBA00023002"/>
    </source>
</evidence>
<proteinExistence type="inferred from homology"/>
<sequence length="257" mass="28459">MSSLGAIFSQTFPPSPKWSVDSMPNLTGKVAIVTAKTCSTLLKLRSSNLNMLICNAGAMLAPIEELSVQGYDLHFGVNALGHFLFIQKLLPLLKSLSSPTTQSRIVWVSSSAHYYFIHHPINSENLRDTPSRKKLDSFQLYCQSKFVTTMLAYRLAEELDKQLEEGEGSTGNSNKSPNVICIHLDPGNIDTDDLTLYPVSFGVLSQLFAATALEATGYNGKYLQPWARLGEPNPATKDNAEQEKLWTFCMDAIKDYI</sequence>
<keyword evidence="2" id="KW-0521">NADP</keyword>
<dbReference type="GO" id="GO:0016491">
    <property type="term" value="F:oxidoreductase activity"/>
    <property type="evidence" value="ECO:0007669"/>
    <property type="project" value="UniProtKB-KW"/>
</dbReference>
<keyword evidence="3" id="KW-0560">Oxidoreductase</keyword>
<organism evidence="4 5">
    <name type="scientific">Gymnopus androsaceus JB14</name>
    <dbReference type="NCBI Taxonomy" id="1447944"/>
    <lineage>
        <taxon>Eukaryota</taxon>
        <taxon>Fungi</taxon>
        <taxon>Dikarya</taxon>
        <taxon>Basidiomycota</taxon>
        <taxon>Agaricomycotina</taxon>
        <taxon>Agaricomycetes</taxon>
        <taxon>Agaricomycetidae</taxon>
        <taxon>Agaricales</taxon>
        <taxon>Marasmiineae</taxon>
        <taxon>Omphalotaceae</taxon>
        <taxon>Gymnopus</taxon>
    </lineage>
</organism>
<keyword evidence="5" id="KW-1185">Reference proteome</keyword>
<reference evidence="4" key="1">
    <citation type="journal article" date="2019" name="Environ. Microbiol.">
        <title>Fungal ecological strategies reflected in gene transcription - a case study of two litter decomposers.</title>
        <authorList>
            <person name="Barbi F."/>
            <person name="Kohler A."/>
            <person name="Barry K."/>
            <person name="Baskaran P."/>
            <person name="Daum C."/>
            <person name="Fauchery L."/>
            <person name="Ihrmark K."/>
            <person name="Kuo A."/>
            <person name="LaButti K."/>
            <person name="Lipzen A."/>
            <person name="Morin E."/>
            <person name="Grigoriev I.V."/>
            <person name="Henrissat B."/>
            <person name="Lindahl B."/>
            <person name="Martin F."/>
        </authorList>
    </citation>
    <scope>NUCLEOTIDE SEQUENCE</scope>
    <source>
        <strain evidence="4">JB14</strain>
    </source>
</reference>
<dbReference type="PANTHER" id="PTHR24320:SF282">
    <property type="entry name" value="WW DOMAIN-CONTAINING OXIDOREDUCTASE"/>
    <property type="match status" value="1"/>
</dbReference>
<dbReference type="PANTHER" id="PTHR24320">
    <property type="entry name" value="RETINOL DEHYDROGENASE"/>
    <property type="match status" value="1"/>
</dbReference>
<evidence type="ECO:0008006" key="6">
    <source>
        <dbReference type="Google" id="ProtNLM"/>
    </source>
</evidence>
<evidence type="ECO:0000256" key="2">
    <source>
        <dbReference type="ARBA" id="ARBA00022857"/>
    </source>
</evidence>
<evidence type="ECO:0000313" key="4">
    <source>
        <dbReference type="EMBL" id="KAE9405127.1"/>
    </source>
</evidence>
<evidence type="ECO:0000256" key="1">
    <source>
        <dbReference type="ARBA" id="ARBA00006484"/>
    </source>
</evidence>
<comment type="similarity">
    <text evidence="1">Belongs to the short-chain dehydrogenases/reductases (SDR) family.</text>
</comment>